<feature type="transmembrane region" description="Helical" evidence="7">
    <location>
        <begin position="35"/>
        <end position="54"/>
    </location>
</feature>
<dbReference type="GO" id="GO:0043093">
    <property type="term" value="P:FtsZ-dependent cytokinesis"/>
    <property type="evidence" value="ECO:0007669"/>
    <property type="project" value="UniProtKB-UniRule"/>
</dbReference>
<feature type="region of interest" description="Disordered" evidence="8">
    <location>
        <begin position="1"/>
        <end position="28"/>
    </location>
</feature>
<dbReference type="AlphaFoldDB" id="A0A4Y7RAL3"/>
<proteinExistence type="inferred from homology"/>
<evidence type="ECO:0000256" key="5">
    <source>
        <dbReference type="ARBA" id="ARBA00023136"/>
    </source>
</evidence>
<comment type="caution">
    <text evidence="9">The sequence shown here is derived from an EMBL/GenBank/DDBJ whole genome shotgun (WGS) entry which is preliminary data.</text>
</comment>
<evidence type="ECO:0000313" key="10">
    <source>
        <dbReference type="Proteomes" id="UP000298324"/>
    </source>
</evidence>
<evidence type="ECO:0000256" key="8">
    <source>
        <dbReference type="SAM" id="MobiDB-lite"/>
    </source>
</evidence>
<evidence type="ECO:0000256" key="6">
    <source>
        <dbReference type="ARBA" id="ARBA00023306"/>
    </source>
</evidence>
<comment type="function">
    <text evidence="7">Essential cell division protein.</text>
</comment>
<evidence type="ECO:0000256" key="2">
    <source>
        <dbReference type="ARBA" id="ARBA00022618"/>
    </source>
</evidence>
<reference evidence="9 10" key="1">
    <citation type="journal article" date="2018" name="Environ. Microbiol.">
        <title>Novel energy conservation strategies and behaviour of Pelotomaculum schinkii driving syntrophic propionate catabolism.</title>
        <authorList>
            <person name="Hidalgo-Ahumada C.A.P."/>
            <person name="Nobu M.K."/>
            <person name="Narihiro T."/>
            <person name="Tamaki H."/>
            <person name="Liu W.T."/>
            <person name="Kamagata Y."/>
            <person name="Stams A.J.M."/>
            <person name="Imachi H."/>
            <person name="Sousa D.Z."/>
        </authorList>
    </citation>
    <scope>NUCLEOTIDE SEQUENCE [LARGE SCALE GENOMIC DNA]</scope>
    <source>
        <strain evidence="9 10">HH</strain>
    </source>
</reference>
<dbReference type="GO" id="GO:0032153">
    <property type="term" value="C:cell division site"/>
    <property type="evidence" value="ECO:0007669"/>
    <property type="project" value="UniProtKB-UniRule"/>
</dbReference>
<comment type="similarity">
    <text evidence="7">Belongs to the FtsL family.</text>
</comment>
<organism evidence="9 10">
    <name type="scientific">Pelotomaculum schinkii</name>
    <dbReference type="NCBI Taxonomy" id="78350"/>
    <lineage>
        <taxon>Bacteria</taxon>
        <taxon>Bacillati</taxon>
        <taxon>Bacillota</taxon>
        <taxon>Clostridia</taxon>
        <taxon>Eubacteriales</taxon>
        <taxon>Desulfotomaculaceae</taxon>
        <taxon>Pelotomaculum</taxon>
    </lineage>
</organism>
<protein>
    <recommendedName>
        <fullName evidence="7">Cell division protein FtsL</fullName>
    </recommendedName>
</protein>
<feature type="compositionally biased region" description="Basic residues" evidence="8">
    <location>
        <begin position="19"/>
        <end position="28"/>
    </location>
</feature>
<evidence type="ECO:0000256" key="3">
    <source>
        <dbReference type="ARBA" id="ARBA00022692"/>
    </source>
</evidence>
<gene>
    <name evidence="7 9" type="primary">ftsL</name>
    <name evidence="9" type="ORF">Psch_02877</name>
</gene>
<dbReference type="GO" id="GO:0005886">
    <property type="term" value="C:plasma membrane"/>
    <property type="evidence" value="ECO:0007669"/>
    <property type="project" value="UniProtKB-SubCell"/>
</dbReference>
<keyword evidence="4 7" id="KW-1133">Transmembrane helix</keyword>
<dbReference type="InterPro" id="IPR007060">
    <property type="entry name" value="FtsL/DivIC"/>
</dbReference>
<evidence type="ECO:0000256" key="4">
    <source>
        <dbReference type="ARBA" id="ARBA00022989"/>
    </source>
</evidence>
<dbReference type="InterPro" id="IPR011922">
    <property type="entry name" value="Cell_div_FtsL"/>
</dbReference>
<evidence type="ECO:0000256" key="1">
    <source>
        <dbReference type="ARBA" id="ARBA00022475"/>
    </source>
</evidence>
<feature type="region of interest" description="Disordered" evidence="8">
    <location>
        <begin position="177"/>
        <end position="196"/>
    </location>
</feature>
<sequence length="210" mass="22887">MIVAQDKTGFYGLSADRPRPKKNRRLKRSSRGPKILLIGMVLLGFALGIMITYFQARVFKLGYQISSLQQELAVLRVENHDLDERVQQLASLDRVETLAVNKLGMVKPDSSNVLMLAVADKTQPLPDAGAKAAGSPLTGDSGSLLVRAFNELVNRLENKTWPGRNIGAGSKGVTYANNESLNPEKNNRTLSDSGRNVSYFNRSTGLAPAC</sequence>
<dbReference type="Pfam" id="PF04977">
    <property type="entry name" value="DivIC"/>
    <property type="match status" value="1"/>
</dbReference>
<name>A0A4Y7RAL3_9FIRM</name>
<evidence type="ECO:0000313" key="9">
    <source>
        <dbReference type="EMBL" id="TEB05836.1"/>
    </source>
</evidence>
<dbReference type="EMBL" id="QFGA01000002">
    <property type="protein sequence ID" value="TEB05836.1"/>
    <property type="molecule type" value="Genomic_DNA"/>
</dbReference>
<comment type="subcellular location">
    <subcellularLocation>
        <location evidence="7">Cell membrane</location>
        <topology evidence="7">Single-pass type II membrane protein</topology>
    </subcellularLocation>
    <text evidence="7">Localizes to the division septum where it forms a ring structure.</text>
</comment>
<keyword evidence="3 7" id="KW-0812">Transmembrane</keyword>
<keyword evidence="2 7" id="KW-0132">Cell division</keyword>
<dbReference type="Proteomes" id="UP000298324">
    <property type="component" value="Unassembled WGS sequence"/>
</dbReference>
<dbReference type="HAMAP" id="MF_00910">
    <property type="entry name" value="FtsL"/>
    <property type="match status" value="1"/>
</dbReference>
<keyword evidence="10" id="KW-1185">Reference proteome</keyword>
<accession>A0A4Y7RAL3</accession>
<keyword evidence="1 7" id="KW-1003">Cell membrane</keyword>
<keyword evidence="6 7" id="KW-0131">Cell cycle</keyword>
<keyword evidence="5 7" id="KW-0472">Membrane</keyword>
<evidence type="ECO:0000256" key="7">
    <source>
        <dbReference type="HAMAP-Rule" id="MF_00910"/>
    </source>
</evidence>
<dbReference type="RefSeq" id="WP_190258545.1">
    <property type="nucleotide sequence ID" value="NZ_QFGA01000002.1"/>
</dbReference>